<dbReference type="Proteomes" id="UP001519292">
    <property type="component" value="Unassembled WGS sequence"/>
</dbReference>
<dbReference type="Pfam" id="PF03217">
    <property type="entry name" value="SlpA"/>
    <property type="match status" value="1"/>
</dbReference>
<gene>
    <name evidence="3" type="ORF">J2Z60_000025</name>
</gene>
<evidence type="ECO:0000259" key="2">
    <source>
        <dbReference type="Pfam" id="PF03217"/>
    </source>
</evidence>
<accession>A0ABS4MB61</accession>
<organism evidence="3 4">
    <name type="scientific">Lactobacillus colini</name>
    <dbReference type="NCBI Taxonomy" id="1819254"/>
    <lineage>
        <taxon>Bacteria</taxon>
        <taxon>Bacillati</taxon>
        <taxon>Bacillota</taxon>
        <taxon>Bacilli</taxon>
        <taxon>Lactobacillales</taxon>
        <taxon>Lactobacillaceae</taxon>
        <taxon>Lactobacillus</taxon>
    </lineage>
</organism>
<evidence type="ECO:0000313" key="3">
    <source>
        <dbReference type="EMBL" id="MBP2056863.1"/>
    </source>
</evidence>
<sequence>MKFNKKISIVALAAMFVSPAILTESHFTSQDSTVQAATSLKGKINFVKDYDPTIIYNKNGVALEKQPDFNFNKAAKYYGGPIVANGAKDYAYAFVFGMPQAIIKGSRYADLGDGGYIKWSNIGSYSSKSGEFATIKNSYVYDKDGKRLLTYRGQKAYYAKNSTVNYVGKRYIYQPNSYLNIGNSYYINTDNVNNMDGKGVLKLNANTYVYNKNGQRTTYNGKSKLLKYDLVNYSGKKRDKTSSDDYYYWAGNKKYSVKNYKIKGQDYYYLGKGAYIKAINVGVINGHAVFRDGGSTYVIPKSDLFIYNNNLEQTTKSVEQDKKIKVDATKTTGEGDATQRWFRIAGTKGTNAQWLLWGDDSSYGYLVAENNSNEGYFTVRTRIE</sequence>
<keyword evidence="1" id="KW-0732">Signal</keyword>
<proteinExistence type="predicted"/>
<feature type="signal peptide" evidence="1">
    <location>
        <begin position="1"/>
        <end position="22"/>
    </location>
</feature>
<feature type="domain" description="S-layer protein C-terminal" evidence="2">
    <location>
        <begin position="136"/>
        <end position="188"/>
    </location>
</feature>
<evidence type="ECO:0000256" key="1">
    <source>
        <dbReference type="SAM" id="SignalP"/>
    </source>
</evidence>
<feature type="chain" id="PRO_5047251438" description="S-layer protein C-terminal domain-containing protein" evidence="1">
    <location>
        <begin position="23"/>
        <end position="384"/>
    </location>
</feature>
<dbReference type="EMBL" id="JAGGLU010000001">
    <property type="protein sequence ID" value="MBP2056863.1"/>
    <property type="molecule type" value="Genomic_DNA"/>
</dbReference>
<evidence type="ECO:0000313" key="4">
    <source>
        <dbReference type="Proteomes" id="UP001519292"/>
    </source>
</evidence>
<comment type="caution">
    <text evidence="3">The sequence shown here is derived from an EMBL/GenBank/DDBJ whole genome shotgun (WGS) entry which is preliminary data.</text>
</comment>
<protein>
    <recommendedName>
        <fullName evidence="2">S-layer protein C-terminal domain-containing protein</fullName>
    </recommendedName>
</protein>
<dbReference type="InterPro" id="IPR024968">
    <property type="entry name" value="SlpA_C_lactobacillus"/>
</dbReference>
<dbReference type="RefSeq" id="WP_209685111.1">
    <property type="nucleotide sequence ID" value="NZ_JAGGLU010000001.1"/>
</dbReference>
<reference evidence="3 4" key="1">
    <citation type="submission" date="2021-03" db="EMBL/GenBank/DDBJ databases">
        <title>Genomic Encyclopedia of Type Strains, Phase IV (KMG-IV): sequencing the most valuable type-strain genomes for metagenomic binning, comparative biology and taxonomic classification.</title>
        <authorList>
            <person name="Goeker M."/>
        </authorList>
    </citation>
    <scope>NUCLEOTIDE SEQUENCE [LARGE SCALE GENOMIC DNA]</scope>
    <source>
        <strain evidence="3 4">DSM 101872</strain>
    </source>
</reference>
<name>A0ABS4MB61_9LACO</name>
<keyword evidence="4" id="KW-1185">Reference proteome</keyword>